<proteinExistence type="predicted"/>
<dbReference type="AlphaFoldDB" id="X1PWU4"/>
<comment type="caution">
    <text evidence="1">The sequence shown here is derived from an EMBL/GenBank/DDBJ whole genome shotgun (WGS) entry which is preliminary data.</text>
</comment>
<protein>
    <submittedName>
        <fullName evidence="1">Uncharacterized protein</fullName>
    </submittedName>
</protein>
<sequence>MYFVVAGLSPADANSEKRKAVEIARLMLPNN</sequence>
<organism evidence="1">
    <name type="scientific">marine sediment metagenome</name>
    <dbReference type="NCBI Taxonomy" id="412755"/>
    <lineage>
        <taxon>unclassified sequences</taxon>
        <taxon>metagenomes</taxon>
        <taxon>ecological metagenomes</taxon>
    </lineage>
</organism>
<reference evidence="1" key="1">
    <citation type="journal article" date="2014" name="Front. Microbiol.">
        <title>High frequency of phylogenetically diverse reductive dehalogenase-homologous genes in deep subseafloor sedimentary metagenomes.</title>
        <authorList>
            <person name="Kawai M."/>
            <person name="Futagami T."/>
            <person name="Toyoda A."/>
            <person name="Takaki Y."/>
            <person name="Nishi S."/>
            <person name="Hori S."/>
            <person name="Arai W."/>
            <person name="Tsubouchi T."/>
            <person name="Morono Y."/>
            <person name="Uchiyama I."/>
            <person name="Ito T."/>
            <person name="Fujiyama A."/>
            <person name="Inagaki F."/>
            <person name="Takami H."/>
        </authorList>
    </citation>
    <scope>NUCLEOTIDE SEQUENCE</scope>
    <source>
        <strain evidence="1">Expedition CK06-06</strain>
    </source>
</reference>
<gene>
    <name evidence="1" type="ORF">S06H3_60641</name>
</gene>
<feature type="non-terminal residue" evidence="1">
    <location>
        <position position="31"/>
    </location>
</feature>
<name>X1PWU4_9ZZZZ</name>
<dbReference type="EMBL" id="BARV01039593">
    <property type="protein sequence ID" value="GAI46996.1"/>
    <property type="molecule type" value="Genomic_DNA"/>
</dbReference>
<accession>X1PWU4</accession>
<evidence type="ECO:0000313" key="1">
    <source>
        <dbReference type="EMBL" id="GAI46996.1"/>
    </source>
</evidence>